<evidence type="ECO:0000256" key="1">
    <source>
        <dbReference type="SAM" id="Phobius"/>
    </source>
</evidence>
<feature type="domain" description="Reverse transcriptase" evidence="2">
    <location>
        <begin position="34"/>
        <end position="132"/>
    </location>
</feature>
<dbReference type="InterPro" id="IPR043128">
    <property type="entry name" value="Rev_trsase/Diguanyl_cyclase"/>
</dbReference>
<dbReference type="AlphaFoldDB" id="A0A183TB34"/>
<dbReference type="SUPFAM" id="SSF56672">
    <property type="entry name" value="DNA/RNA polymerases"/>
    <property type="match status" value="1"/>
</dbReference>
<dbReference type="EMBL" id="UYSU01038281">
    <property type="protein sequence ID" value="VDM00068.1"/>
    <property type="molecule type" value="Genomic_DNA"/>
</dbReference>
<dbReference type="InterPro" id="IPR000477">
    <property type="entry name" value="RT_dom"/>
</dbReference>
<proteinExistence type="predicted"/>
<feature type="transmembrane region" description="Helical" evidence="1">
    <location>
        <begin position="141"/>
        <end position="161"/>
    </location>
</feature>
<keyword evidence="1" id="KW-1133">Transmembrane helix</keyword>
<accession>A0A183TB34</accession>
<dbReference type="STRING" id="70667.A0A183TB34"/>
<dbReference type="Pfam" id="PF00078">
    <property type="entry name" value="RVT_1"/>
    <property type="match status" value="1"/>
</dbReference>
<evidence type="ECO:0000313" key="3">
    <source>
        <dbReference type="EMBL" id="VDM00068.1"/>
    </source>
</evidence>
<gene>
    <name evidence="3" type="ORF">SSLN_LOCUS13682</name>
</gene>
<dbReference type="WBParaSite" id="SSLN_0001419701-mRNA-1">
    <property type="protein sequence ID" value="SSLN_0001419701-mRNA-1"/>
    <property type="gene ID" value="SSLN_0001419701"/>
</dbReference>
<evidence type="ECO:0000259" key="2">
    <source>
        <dbReference type="Pfam" id="PF00078"/>
    </source>
</evidence>
<dbReference type="CDD" id="cd01647">
    <property type="entry name" value="RT_LTR"/>
    <property type="match status" value="1"/>
</dbReference>
<dbReference type="Gene3D" id="3.30.70.270">
    <property type="match status" value="1"/>
</dbReference>
<dbReference type="Gene3D" id="3.10.10.10">
    <property type="entry name" value="HIV Type 1 Reverse Transcriptase, subunit A, domain 1"/>
    <property type="match status" value="1"/>
</dbReference>
<evidence type="ECO:0000313" key="5">
    <source>
        <dbReference type="WBParaSite" id="SSLN_0001419701-mRNA-1"/>
    </source>
</evidence>
<reference evidence="5" key="1">
    <citation type="submission" date="2016-06" db="UniProtKB">
        <authorList>
            <consortium name="WormBaseParasite"/>
        </authorList>
    </citation>
    <scope>IDENTIFICATION</scope>
</reference>
<dbReference type="PANTHER" id="PTHR37984">
    <property type="entry name" value="PROTEIN CBG26694"/>
    <property type="match status" value="1"/>
</dbReference>
<keyword evidence="1" id="KW-0472">Membrane</keyword>
<dbReference type="PANTHER" id="PTHR37984:SF5">
    <property type="entry name" value="PROTEIN NYNRIN-LIKE"/>
    <property type="match status" value="1"/>
</dbReference>
<organism evidence="5">
    <name type="scientific">Schistocephalus solidus</name>
    <name type="common">Tapeworm</name>
    <dbReference type="NCBI Taxonomy" id="70667"/>
    <lineage>
        <taxon>Eukaryota</taxon>
        <taxon>Metazoa</taxon>
        <taxon>Spiralia</taxon>
        <taxon>Lophotrochozoa</taxon>
        <taxon>Platyhelminthes</taxon>
        <taxon>Cestoda</taxon>
        <taxon>Eucestoda</taxon>
        <taxon>Diphyllobothriidea</taxon>
        <taxon>Diphyllobothriidae</taxon>
        <taxon>Schistocephalus</taxon>
    </lineage>
</organism>
<keyword evidence="4" id="KW-1185">Reference proteome</keyword>
<dbReference type="InterPro" id="IPR050951">
    <property type="entry name" value="Retrovirus_Pol_polyprotein"/>
</dbReference>
<dbReference type="InterPro" id="IPR043502">
    <property type="entry name" value="DNA/RNA_pol_sf"/>
</dbReference>
<dbReference type="Proteomes" id="UP000275846">
    <property type="component" value="Unassembled WGS sequence"/>
</dbReference>
<keyword evidence="1" id="KW-0812">Transmembrane</keyword>
<evidence type="ECO:0000313" key="4">
    <source>
        <dbReference type="Proteomes" id="UP000275846"/>
    </source>
</evidence>
<sequence length="169" mass="19343">MAVESKERGTSLPARILTYLAFTGSSLLDAHHYPLPVPEDLFAKQNGRNCFAKLDLSEAYLQIEVAEESRELLTINTHRGWFQFTRLPFGIKAAPAIFQQTMDRILTDTEGAVAYQDDIHVTGSIPDELMQRLFDIFPFGFFRPVPVVLPFAFFLILECFWRLRASRID</sequence>
<name>A0A183TB34_SCHSO</name>
<dbReference type="OrthoDB" id="10068977at2759"/>
<reference evidence="3 4" key="2">
    <citation type="submission" date="2018-11" db="EMBL/GenBank/DDBJ databases">
        <authorList>
            <consortium name="Pathogen Informatics"/>
        </authorList>
    </citation>
    <scope>NUCLEOTIDE SEQUENCE [LARGE SCALE GENOMIC DNA]</scope>
    <source>
        <strain evidence="3 4">NST_G2</strain>
    </source>
</reference>
<protein>
    <submittedName>
        <fullName evidence="5">Reverse transcriptase domain-containing protein</fullName>
    </submittedName>
</protein>